<keyword evidence="3" id="KW-1185">Reference proteome</keyword>
<organism evidence="2 3">
    <name type="scientific">Popillia japonica</name>
    <name type="common">Japanese beetle</name>
    <dbReference type="NCBI Taxonomy" id="7064"/>
    <lineage>
        <taxon>Eukaryota</taxon>
        <taxon>Metazoa</taxon>
        <taxon>Ecdysozoa</taxon>
        <taxon>Arthropoda</taxon>
        <taxon>Hexapoda</taxon>
        <taxon>Insecta</taxon>
        <taxon>Pterygota</taxon>
        <taxon>Neoptera</taxon>
        <taxon>Endopterygota</taxon>
        <taxon>Coleoptera</taxon>
        <taxon>Polyphaga</taxon>
        <taxon>Scarabaeiformia</taxon>
        <taxon>Scarabaeidae</taxon>
        <taxon>Rutelinae</taxon>
        <taxon>Popillia</taxon>
    </lineage>
</organism>
<dbReference type="Gene3D" id="1.10.10.60">
    <property type="entry name" value="Homeodomain-like"/>
    <property type="match status" value="1"/>
</dbReference>
<dbReference type="SUPFAM" id="SSF46689">
    <property type="entry name" value="Homeodomain-like"/>
    <property type="match status" value="1"/>
</dbReference>
<dbReference type="GO" id="GO:0005634">
    <property type="term" value="C:nucleus"/>
    <property type="evidence" value="ECO:0007669"/>
    <property type="project" value="UniProtKB-SubCell"/>
</dbReference>
<dbReference type="EMBL" id="JASPKY010000122">
    <property type="protein sequence ID" value="KAK9732098.1"/>
    <property type="molecule type" value="Genomic_DNA"/>
</dbReference>
<protein>
    <recommendedName>
        <fullName evidence="4">HTH CENPB-type domain-containing protein</fullName>
    </recommendedName>
</protein>
<reference evidence="2 3" key="1">
    <citation type="journal article" date="2024" name="BMC Genomics">
        <title>De novo assembly and annotation of Popillia japonica's genome with initial clues to its potential as an invasive pest.</title>
        <authorList>
            <person name="Cucini C."/>
            <person name="Boschi S."/>
            <person name="Funari R."/>
            <person name="Cardaioli E."/>
            <person name="Iannotti N."/>
            <person name="Marturano G."/>
            <person name="Paoli F."/>
            <person name="Bruttini M."/>
            <person name="Carapelli A."/>
            <person name="Frati F."/>
            <person name="Nardi F."/>
        </authorList>
    </citation>
    <scope>NUCLEOTIDE SEQUENCE [LARGE SCALE GENOMIC DNA]</scope>
    <source>
        <strain evidence="2">DMR45628</strain>
    </source>
</reference>
<dbReference type="AlphaFoldDB" id="A0AAW1LEM1"/>
<evidence type="ECO:0000313" key="3">
    <source>
        <dbReference type="Proteomes" id="UP001458880"/>
    </source>
</evidence>
<proteinExistence type="predicted"/>
<evidence type="ECO:0000256" key="1">
    <source>
        <dbReference type="ARBA" id="ARBA00004123"/>
    </source>
</evidence>
<name>A0AAW1LEM1_POPJA</name>
<dbReference type="Gene3D" id="1.10.10.10">
    <property type="entry name" value="Winged helix-like DNA-binding domain superfamily/Winged helix DNA-binding domain"/>
    <property type="match status" value="1"/>
</dbReference>
<comment type="caution">
    <text evidence="2">The sequence shown here is derived from an EMBL/GenBank/DDBJ whole genome shotgun (WGS) entry which is preliminary data.</text>
</comment>
<gene>
    <name evidence="2" type="ORF">QE152_g13105</name>
</gene>
<dbReference type="Proteomes" id="UP001458880">
    <property type="component" value="Unassembled WGS sequence"/>
</dbReference>
<dbReference type="InterPro" id="IPR036388">
    <property type="entry name" value="WH-like_DNA-bd_sf"/>
</dbReference>
<dbReference type="InterPro" id="IPR009057">
    <property type="entry name" value="Homeodomain-like_sf"/>
</dbReference>
<accession>A0AAW1LEM1</accession>
<evidence type="ECO:0008006" key="4">
    <source>
        <dbReference type="Google" id="ProtNLM"/>
    </source>
</evidence>
<sequence>MSGKRKHGVILLEKKYRPIQRLDGGETITKVEKYRPIQRLDGGETITKVAADMGVSEVTVEDWSRKRKDIEKWISQSALVSGNTKRKVMKHSKHEKTSEALFIWFTQMREKGNILPRPILQSKALEFYNLLENGAREFAASVVDAAEESVLDFANNLDISTALNENAIAE</sequence>
<evidence type="ECO:0000313" key="2">
    <source>
        <dbReference type="EMBL" id="KAK9732098.1"/>
    </source>
</evidence>
<comment type="subcellular location">
    <subcellularLocation>
        <location evidence="1">Nucleus</location>
    </subcellularLocation>
</comment>